<gene>
    <name evidence="2" type="ORF">D1223_09870</name>
</gene>
<dbReference type="EMBL" id="QWFX01000011">
    <property type="protein sequence ID" value="RIJ29407.1"/>
    <property type="molecule type" value="Genomic_DNA"/>
</dbReference>
<evidence type="ECO:0000313" key="2">
    <source>
        <dbReference type="EMBL" id="RIJ29407.1"/>
    </source>
</evidence>
<feature type="chain" id="PRO_5017178585" evidence="1">
    <location>
        <begin position="23"/>
        <end position="316"/>
    </location>
</feature>
<accession>A0A399RHD4</accession>
<proteinExistence type="predicted"/>
<dbReference type="AlphaFoldDB" id="A0A399RHD4"/>
<sequence length="316" mass="34127">MIRPLAIAMALAGLPFAAAAQAAETTCPDDAFQQVKTLLDRIDALPADSGPPEALNADVQSLHSACPGNIEVQLRVAMAAWLLIDFEPDSDGVARKAVFASNALRNVERRWMADDAAESWPYAKGTPPEKRAEAQAEARASQIDLAKQILQGFVVKTMFERMLEGIYDTGFDGPDETACPYASSDLLAAEVETHYEFIAQLAQQVDQQGAVIPSLPNVYRLNLLRDRCEAAGRPIAEGVAEYYVQLADFAQAYSGRPLPDGSPAPDDLPEQLAKAALSQLDAYETLPEVPRSDAEQADDTIADIRRRANTILAEAG</sequence>
<keyword evidence="1" id="KW-0732">Signal</keyword>
<keyword evidence="3" id="KW-1185">Reference proteome</keyword>
<dbReference type="OrthoDB" id="9916787at2"/>
<dbReference type="Proteomes" id="UP000266385">
    <property type="component" value="Unassembled WGS sequence"/>
</dbReference>
<name>A0A399RHD4_9PROT</name>
<reference evidence="2 3" key="1">
    <citation type="submission" date="2018-08" db="EMBL/GenBank/DDBJ databases">
        <title>Henriciella mobilis sp. nov., isolated from seawater.</title>
        <authorList>
            <person name="Cheng H."/>
            <person name="Wu Y.-H."/>
            <person name="Xu X.-W."/>
            <person name="Guo L.-L."/>
        </authorList>
    </citation>
    <scope>NUCLEOTIDE SEQUENCE [LARGE SCALE GENOMIC DNA]</scope>
    <source>
        <strain evidence="2 3">JN25</strain>
    </source>
</reference>
<comment type="caution">
    <text evidence="2">The sequence shown here is derived from an EMBL/GenBank/DDBJ whole genome shotgun (WGS) entry which is preliminary data.</text>
</comment>
<evidence type="ECO:0000313" key="3">
    <source>
        <dbReference type="Proteomes" id="UP000266385"/>
    </source>
</evidence>
<organism evidence="2 3">
    <name type="scientific">Henriciella mobilis</name>
    <dbReference type="NCBI Taxonomy" id="2305467"/>
    <lineage>
        <taxon>Bacteria</taxon>
        <taxon>Pseudomonadati</taxon>
        <taxon>Pseudomonadota</taxon>
        <taxon>Alphaproteobacteria</taxon>
        <taxon>Hyphomonadales</taxon>
        <taxon>Hyphomonadaceae</taxon>
        <taxon>Henriciella</taxon>
    </lineage>
</organism>
<evidence type="ECO:0000256" key="1">
    <source>
        <dbReference type="SAM" id="SignalP"/>
    </source>
</evidence>
<dbReference type="RefSeq" id="WP_119376278.1">
    <property type="nucleotide sequence ID" value="NZ_QWFX01000011.1"/>
</dbReference>
<protein>
    <submittedName>
        <fullName evidence="2">Uncharacterized protein</fullName>
    </submittedName>
</protein>
<feature type="signal peptide" evidence="1">
    <location>
        <begin position="1"/>
        <end position="22"/>
    </location>
</feature>